<organism evidence="2 3">
    <name type="scientific">Robertmurraya kyonggiensis</name>
    <dbReference type="NCBI Taxonomy" id="1037680"/>
    <lineage>
        <taxon>Bacteria</taxon>
        <taxon>Bacillati</taxon>
        <taxon>Bacillota</taxon>
        <taxon>Bacilli</taxon>
        <taxon>Bacillales</taxon>
        <taxon>Bacillaceae</taxon>
        <taxon>Robertmurraya</taxon>
    </lineage>
</organism>
<dbReference type="EMBL" id="SWBM01000004">
    <property type="protein sequence ID" value="TKC15822.1"/>
    <property type="molecule type" value="Genomic_DNA"/>
</dbReference>
<comment type="caution">
    <text evidence="2">The sequence shown here is derived from an EMBL/GenBank/DDBJ whole genome shotgun (WGS) entry which is preliminary data.</text>
</comment>
<feature type="domain" description="YkoP-like" evidence="1">
    <location>
        <begin position="3"/>
        <end position="180"/>
    </location>
</feature>
<keyword evidence="3" id="KW-1185">Reference proteome</keyword>
<reference evidence="2 3" key="1">
    <citation type="journal article" date="2011" name="J. Microbiol.">
        <title>Bacillus kyonggiensis sp. nov., isolated from soil of a lettuce field.</title>
        <authorList>
            <person name="Dong K."/>
            <person name="Lee S."/>
        </authorList>
    </citation>
    <scope>NUCLEOTIDE SEQUENCE [LARGE SCALE GENOMIC DNA]</scope>
    <source>
        <strain evidence="2 3">NB22</strain>
    </source>
</reference>
<sequence>MRDYFISIWELINPIYYHCTRLTYLSSHDGNIFRVRLTKYKGRNIVLSDGINKNDTLVKIHLHNVRLLKEFKNINSEIRKAKIIYNYVKKSLPEIDLYIQIHIDNTNIKGIIGITTLNKGCERLGFEVFDISHPIYKWFKRSHSYQLGFYPVKISLYKVYLNTHKPSYLLVSTRKLTNMYKH</sequence>
<dbReference type="AlphaFoldDB" id="A0A4U1D0U0"/>
<dbReference type="Pfam" id="PF22790">
    <property type="entry name" value="YkoP"/>
    <property type="match status" value="1"/>
</dbReference>
<evidence type="ECO:0000259" key="1">
    <source>
        <dbReference type="Pfam" id="PF22790"/>
    </source>
</evidence>
<gene>
    <name evidence="2" type="ORF">FA727_17040</name>
</gene>
<dbReference type="InterPro" id="IPR054467">
    <property type="entry name" value="YkoP-like_dom"/>
</dbReference>
<evidence type="ECO:0000313" key="3">
    <source>
        <dbReference type="Proteomes" id="UP000307756"/>
    </source>
</evidence>
<proteinExistence type="predicted"/>
<evidence type="ECO:0000313" key="2">
    <source>
        <dbReference type="EMBL" id="TKC15822.1"/>
    </source>
</evidence>
<dbReference type="Proteomes" id="UP000307756">
    <property type="component" value="Unassembled WGS sequence"/>
</dbReference>
<protein>
    <recommendedName>
        <fullName evidence="1">YkoP-like domain-containing protein</fullName>
    </recommendedName>
</protein>
<dbReference type="RefSeq" id="WP_136832767.1">
    <property type="nucleotide sequence ID" value="NZ_SWBM01000004.1"/>
</dbReference>
<accession>A0A4U1D0U0</accession>
<name>A0A4U1D0U0_9BACI</name>
<dbReference type="OrthoDB" id="1951946at2"/>